<evidence type="ECO:0000313" key="2">
    <source>
        <dbReference type="EMBL" id="MBC5991526.1"/>
    </source>
</evidence>
<name>A0A923SIC7_9BACT</name>
<proteinExistence type="predicted"/>
<organism evidence="2 3">
    <name type="scientific">Pontibacter cellulosilyticus</name>
    <dbReference type="NCBI Taxonomy" id="1720253"/>
    <lineage>
        <taxon>Bacteria</taxon>
        <taxon>Pseudomonadati</taxon>
        <taxon>Bacteroidota</taxon>
        <taxon>Cytophagia</taxon>
        <taxon>Cytophagales</taxon>
        <taxon>Hymenobacteraceae</taxon>
        <taxon>Pontibacter</taxon>
    </lineage>
</organism>
<keyword evidence="3" id="KW-1185">Reference proteome</keyword>
<sequence>MRHRHDAYMLLFVQETKGGDNLIDFRRYETVSGRMFLIGPGQAHQRQSLQEQGVLSFSEKFLQTTGITALEALILFGAVYQHPYLDLKKDLQQF</sequence>
<dbReference type="AlphaFoldDB" id="A0A923SIC7"/>
<dbReference type="GO" id="GO:0003677">
    <property type="term" value="F:DNA binding"/>
    <property type="evidence" value="ECO:0007669"/>
    <property type="project" value="UniProtKB-KW"/>
</dbReference>
<evidence type="ECO:0008006" key="4">
    <source>
        <dbReference type="Google" id="ProtNLM"/>
    </source>
</evidence>
<comment type="caution">
    <text evidence="2">The sequence shown here is derived from an EMBL/GenBank/DDBJ whole genome shotgun (WGS) entry which is preliminary data.</text>
</comment>
<gene>
    <name evidence="2" type="ORF">H8S84_01600</name>
</gene>
<dbReference type="InterPro" id="IPR037923">
    <property type="entry name" value="HTH-like"/>
</dbReference>
<dbReference type="SUPFAM" id="SSF51215">
    <property type="entry name" value="Regulatory protein AraC"/>
    <property type="match status" value="1"/>
</dbReference>
<dbReference type="EMBL" id="JACRVF010000001">
    <property type="protein sequence ID" value="MBC5991526.1"/>
    <property type="molecule type" value="Genomic_DNA"/>
</dbReference>
<accession>A0A923SIC7</accession>
<reference evidence="2" key="1">
    <citation type="submission" date="2020-08" db="EMBL/GenBank/DDBJ databases">
        <title>Pontibacter sp. SD6 16S ribosomal RNA gene Genome sequencing and assembly.</title>
        <authorList>
            <person name="Kang M."/>
        </authorList>
    </citation>
    <scope>NUCLEOTIDE SEQUENCE</scope>
    <source>
        <strain evidence="2">SD6</strain>
    </source>
</reference>
<evidence type="ECO:0000313" key="3">
    <source>
        <dbReference type="Proteomes" id="UP000603640"/>
    </source>
</evidence>
<dbReference type="Proteomes" id="UP000603640">
    <property type="component" value="Unassembled WGS sequence"/>
</dbReference>
<evidence type="ECO:0000256" key="1">
    <source>
        <dbReference type="ARBA" id="ARBA00023125"/>
    </source>
</evidence>
<keyword evidence="1" id="KW-0238">DNA-binding</keyword>
<dbReference type="RefSeq" id="WP_187065528.1">
    <property type="nucleotide sequence ID" value="NZ_JACRVF010000001.1"/>
</dbReference>
<protein>
    <recommendedName>
        <fullName evidence="4">AraC-type arabinose-binding/dimerisation domain-containing protein</fullName>
    </recommendedName>
</protein>